<evidence type="ECO:0000256" key="5">
    <source>
        <dbReference type="ARBA" id="ARBA00048782"/>
    </source>
</evidence>
<evidence type="ECO:0000259" key="6">
    <source>
        <dbReference type="Pfam" id="PF01625"/>
    </source>
</evidence>
<comment type="catalytic activity">
    <reaction evidence="5">
        <text>[thioredoxin]-disulfide + L-methionine + H2O = L-methionine (S)-S-oxide + [thioredoxin]-dithiol</text>
        <dbReference type="Rhea" id="RHEA:19993"/>
        <dbReference type="Rhea" id="RHEA-COMP:10698"/>
        <dbReference type="Rhea" id="RHEA-COMP:10700"/>
        <dbReference type="ChEBI" id="CHEBI:15377"/>
        <dbReference type="ChEBI" id="CHEBI:29950"/>
        <dbReference type="ChEBI" id="CHEBI:50058"/>
        <dbReference type="ChEBI" id="CHEBI:57844"/>
        <dbReference type="ChEBI" id="CHEBI:58772"/>
        <dbReference type="EC" id="1.8.4.11"/>
    </reaction>
</comment>
<organism evidence="8 9">
    <name type="scientific">Maledivibacter halophilus</name>
    <dbReference type="NCBI Taxonomy" id="36842"/>
    <lineage>
        <taxon>Bacteria</taxon>
        <taxon>Bacillati</taxon>
        <taxon>Bacillota</taxon>
        <taxon>Clostridia</taxon>
        <taxon>Peptostreptococcales</taxon>
        <taxon>Caminicellaceae</taxon>
        <taxon>Maledivibacter</taxon>
    </lineage>
</organism>
<evidence type="ECO:0000313" key="8">
    <source>
        <dbReference type="EMBL" id="SKC84150.1"/>
    </source>
</evidence>
<keyword evidence="3" id="KW-0560">Oxidoreductase</keyword>
<proteinExistence type="inferred from homology"/>
<evidence type="ECO:0000256" key="1">
    <source>
        <dbReference type="ARBA" id="ARBA00005591"/>
    </source>
</evidence>
<dbReference type="InterPro" id="IPR049006">
    <property type="entry name" value="MsrA_helical"/>
</dbReference>
<dbReference type="Pfam" id="PF20939">
    <property type="entry name" value="MsrA_helical"/>
    <property type="match status" value="1"/>
</dbReference>
<protein>
    <recommendedName>
        <fullName evidence="2">peptide-methionine (S)-S-oxide reductase</fullName>
        <ecNumber evidence="2">1.8.4.11</ecNumber>
    </recommendedName>
</protein>
<comment type="similarity">
    <text evidence="1">Belongs to the MsrA Met sulfoxide reductase family.</text>
</comment>
<accession>A0A1T5M7E5</accession>
<dbReference type="EMBL" id="FUZT01000011">
    <property type="protein sequence ID" value="SKC84150.1"/>
    <property type="molecule type" value="Genomic_DNA"/>
</dbReference>
<dbReference type="InterPro" id="IPR036509">
    <property type="entry name" value="Met_Sox_Rdtase_MsrA_sf"/>
</dbReference>
<evidence type="ECO:0000256" key="4">
    <source>
        <dbReference type="ARBA" id="ARBA00047806"/>
    </source>
</evidence>
<dbReference type="Gene3D" id="3.30.1060.10">
    <property type="entry name" value="Peptide methionine sulphoxide reductase MsrA"/>
    <property type="match status" value="1"/>
</dbReference>
<name>A0A1T5M7E5_9FIRM</name>
<dbReference type="Pfam" id="PF01625">
    <property type="entry name" value="PMSR"/>
    <property type="match status" value="1"/>
</dbReference>
<dbReference type="STRING" id="36842.SAMN02194393_04019"/>
<keyword evidence="9" id="KW-1185">Reference proteome</keyword>
<evidence type="ECO:0000256" key="2">
    <source>
        <dbReference type="ARBA" id="ARBA00012502"/>
    </source>
</evidence>
<dbReference type="GO" id="GO:0008113">
    <property type="term" value="F:peptide-methionine (S)-S-oxide reductase activity"/>
    <property type="evidence" value="ECO:0007669"/>
    <property type="project" value="UniProtKB-EC"/>
</dbReference>
<sequence length="120" mass="13997">MSIIFYNNEEEKKKAYESKKKEEESGNLKLCTEVLPLIKFFPAENYHQKYYLQLVRELMKEFSSMYSNFNDFINSTSAAHVNGYIKGCGSIKMLMEEIEDLGLSEKSNNRLIEIVKGYGR</sequence>
<evidence type="ECO:0000313" key="9">
    <source>
        <dbReference type="Proteomes" id="UP000190285"/>
    </source>
</evidence>
<dbReference type="AlphaFoldDB" id="A0A1T5M7E5"/>
<dbReference type="InterPro" id="IPR002569">
    <property type="entry name" value="Met_Sox_Rdtase_MsrA_dom"/>
</dbReference>
<gene>
    <name evidence="8" type="ORF">SAMN02194393_04019</name>
</gene>
<evidence type="ECO:0000259" key="7">
    <source>
        <dbReference type="Pfam" id="PF20939"/>
    </source>
</evidence>
<dbReference type="PANTHER" id="PTHR43774:SF1">
    <property type="entry name" value="PEPTIDE METHIONINE SULFOXIDE REDUCTASE MSRA 2"/>
    <property type="match status" value="1"/>
</dbReference>
<comment type="catalytic activity">
    <reaction evidence="4">
        <text>L-methionyl-[protein] + [thioredoxin]-disulfide + H2O = L-methionyl-(S)-S-oxide-[protein] + [thioredoxin]-dithiol</text>
        <dbReference type="Rhea" id="RHEA:14217"/>
        <dbReference type="Rhea" id="RHEA-COMP:10698"/>
        <dbReference type="Rhea" id="RHEA-COMP:10700"/>
        <dbReference type="Rhea" id="RHEA-COMP:12313"/>
        <dbReference type="Rhea" id="RHEA-COMP:12315"/>
        <dbReference type="ChEBI" id="CHEBI:15377"/>
        <dbReference type="ChEBI" id="CHEBI:16044"/>
        <dbReference type="ChEBI" id="CHEBI:29950"/>
        <dbReference type="ChEBI" id="CHEBI:44120"/>
        <dbReference type="ChEBI" id="CHEBI:50058"/>
        <dbReference type="EC" id="1.8.4.11"/>
    </reaction>
</comment>
<evidence type="ECO:0000256" key="3">
    <source>
        <dbReference type="ARBA" id="ARBA00023002"/>
    </source>
</evidence>
<feature type="domain" description="Peptide methionine sulphoxide reductase MsrA" evidence="6">
    <location>
        <begin position="2"/>
        <end position="53"/>
    </location>
</feature>
<dbReference type="SUPFAM" id="SSF55068">
    <property type="entry name" value="Peptide methionine sulfoxide reductase"/>
    <property type="match status" value="1"/>
</dbReference>
<dbReference type="EC" id="1.8.4.11" evidence="2"/>
<reference evidence="8 9" key="1">
    <citation type="submission" date="2017-02" db="EMBL/GenBank/DDBJ databases">
        <authorList>
            <person name="Peterson S.W."/>
        </authorList>
    </citation>
    <scope>NUCLEOTIDE SEQUENCE [LARGE SCALE GENOMIC DNA]</scope>
    <source>
        <strain evidence="8 9">M1</strain>
    </source>
</reference>
<dbReference type="PANTHER" id="PTHR43774">
    <property type="entry name" value="PEPTIDE METHIONINE SULFOXIDE REDUCTASE"/>
    <property type="match status" value="1"/>
</dbReference>
<feature type="domain" description="Selenoprotein methionine sulfoxide reductase A helical" evidence="7">
    <location>
        <begin position="74"/>
        <end position="116"/>
    </location>
</feature>
<dbReference type="Proteomes" id="UP000190285">
    <property type="component" value="Unassembled WGS sequence"/>
</dbReference>